<sequence length="601" mass="70688">MAGSSGGGSDEENKEEGVYCICRTSDTSRFMIGCDNCNEWYHGDCISITPEFSRNISKFFCLLCRTGNPALKTIFKGDKKSCGECSACVRSQNCGKCDTCLDGAGKKCRKRICKVERKRREEKREKRRREEEERLRAEQEERERRKKEKERRRKEKELQLKREAEERERRERELEEQREAERKRQALERERQLAQQQQQQQSSQRKSARDKYLQDDEYVPESGGSSGRLTTKRSSTKKQQRQQDYQVAPRRLRRRVGDDDYSWNDRGRTVQEEAKQCFGPKCAQVARANSKYCSDECGMKLAMSRIFEILPARIQSWQKRTAEAELSNERQLQKIREQIHDAHLEELDYRRKKMELENLIRRAKSTLISEEDVEESEDQEQIYCVTCGHEFQTRTAIRHMERCFNRYESQTSYGSAYPTKGDLAEMFCEFHVPSQQSYCKRLKILCPEHYKEPKVMDTEVCGFPIQRELFNDEDVDFCRLPKKKCIKHISWERMKRAQVDMEIIRARLKREELSEQERTIQIQMASRGGVLGLMLHNTVEHDDEPPHSLHSDLRRNSNDIGRSGGPHKALINHPRFKEIREGPGSPSGAYRGDHDYGFRPT</sequence>
<feature type="region of interest" description="Disordered" evidence="11">
    <location>
        <begin position="540"/>
        <end position="601"/>
    </location>
</feature>
<feature type="compositionally biased region" description="Basic and acidic residues" evidence="11">
    <location>
        <begin position="540"/>
        <end position="557"/>
    </location>
</feature>
<evidence type="ECO:0000256" key="4">
    <source>
        <dbReference type="ARBA" id="ARBA00022833"/>
    </source>
</evidence>
<dbReference type="InterPro" id="IPR019787">
    <property type="entry name" value="Znf_PHD-finger"/>
</dbReference>
<comment type="subcellular location">
    <subcellularLocation>
        <location evidence="1">Nucleus</location>
    </subcellularLocation>
</comment>
<evidence type="ECO:0000259" key="12">
    <source>
        <dbReference type="PROSITE" id="PS50016"/>
    </source>
</evidence>
<evidence type="ECO:0000256" key="1">
    <source>
        <dbReference type="ARBA" id="ARBA00004123"/>
    </source>
</evidence>
<evidence type="ECO:0000256" key="9">
    <source>
        <dbReference type="ARBA" id="ARBA00023828"/>
    </source>
</evidence>
<dbReference type="InterPro" id="IPR022056">
    <property type="entry name" value="CpG-bd_C"/>
</dbReference>
<feature type="domain" description="CXXC-type" evidence="13">
    <location>
        <begin position="73"/>
        <end position="114"/>
    </location>
</feature>
<evidence type="ECO:0000256" key="7">
    <source>
        <dbReference type="ARBA" id="ARBA00023163"/>
    </source>
</evidence>
<feature type="compositionally biased region" description="Basic and acidic residues" evidence="11">
    <location>
        <begin position="124"/>
        <end position="143"/>
    </location>
</feature>
<dbReference type="FunCoup" id="A0A7M7J0P4">
    <property type="interactions" value="893"/>
</dbReference>
<dbReference type="AlphaFoldDB" id="A0A7M7J0P4"/>
<dbReference type="SMART" id="SM00249">
    <property type="entry name" value="PHD"/>
    <property type="match status" value="1"/>
</dbReference>
<dbReference type="GeneID" id="111243657"/>
<name>A0A7M7J0P4_VARDE</name>
<keyword evidence="4" id="KW-0862">Zinc</keyword>
<dbReference type="InterPro" id="IPR019786">
    <property type="entry name" value="Zinc_finger_PHD-type_CS"/>
</dbReference>
<dbReference type="Gene3D" id="3.30.40.10">
    <property type="entry name" value="Zinc/RING finger domain, C3HC4 (zinc finger)"/>
    <property type="match status" value="1"/>
</dbReference>
<dbReference type="PANTHER" id="PTHR46174:SF1">
    <property type="entry name" value="CXXC-TYPE ZINC FINGER PROTEIN 1"/>
    <property type="match status" value="1"/>
</dbReference>
<evidence type="ECO:0000259" key="13">
    <source>
        <dbReference type="PROSITE" id="PS51058"/>
    </source>
</evidence>
<keyword evidence="7" id="KW-0804">Transcription</keyword>
<dbReference type="InParanoid" id="A0A7M7J0P4"/>
<dbReference type="Proteomes" id="UP000594260">
    <property type="component" value="Unplaced"/>
</dbReference>
<feature type="region of interest" description="Disordered" evidence="11">
    <location>
        <begin position="124"/>
        <end position="264"/>
    </location>
</feature>
<keyword evidence="3 10" id="KW-0863">Zinc-finger</keyword>
<dbReference type="EnsemblMetazoa" id="XM_022789522">
    <property type="protein sequence ID" value="XP_022645257"/>
    <property type="gene ID" value="LOC111243657"/>
</dbReference>
<dbReference type="GO" id="GO:0048188">
    <property type="term" value="C:Set1C/COMPASS complex"/>
    <property type="evidence" value="ECO:0007669"/>
    <property type="project" value="InterPro"/>
</dbReference>
<evidence type="ECO:0000256" key="3">
    <source>
        <dbReference type="ARBA" id="ARBA00022771"/>
    </source>
</evidence>
<evidence type="ECO:0000256" key="10">
    <source>
        <dbReference type="PROSITE-ProRule" id="PRU00509"/>
    </source>
</evidence>
<organism evidence="14 15">
    <name type="scientific">Varroa destructor</name>
    <name type="common">Honeybee mite</name>
    <dbReference type="NCBI Taxonomy" id="109461"/>
    <lineage>
        <taxon>Eukaryota</taxon>
        <taxon>Metazoa</taxon>
        <taxon>Ecdysozoa</taxon>
        <taxon>Arthropoda</taxon>
        <taxon>Chelicerata</taxon>
        <taxon>Arachnida</taxon>
        <taxon>Acari</taxon>
        <taxon>Parasitiformes</taxon>
        <taxon>Mesostigmata</taxon>
        <taxon>Gamasina</taxon>
        <taxon>Dermanyssoidea</taxon>
        <taxon>Varroidae</taxon>
        <taxon>Varroa</taxon>
    </lineage>
</organism>
<evidence type="ECO:0000256" key="11">
    <source>
        <dbReference type="SAM" id="MobiDB-lite"/>
    </source>
</evidence>
<dbReference type="InterPro" id="IPR013083">
    <property type="entry name" value="Znf_RING/FYVE/PHD"/>
</dbReference>
<keyword evidence="15" id="KW-1185">Reference proteome</keyword>
<dbReference type="PROSITE" id="PS50016">
    <property type="entry name" value="ZF_PHD_2"/>
    <property type="match status" value="1"/>
</dbReference>
<dbReference type="InterPro" id="IPR002857">
    <property type="entry name" value="Znf_CXXC"/>
</dbReference>
<evidence type="ECO:0000256" key="2">
    <source>
        <dbReference type="ARBA" id="ARBA00022723"/>
    </source>
</evidence>
<reference evidence="14" key="1">
    <citation type="submission" date="2021-01" db="UniProtKB">
        <authorList>
            <consortium name="EnsemblMetazoa"/>
        </authorList>
    </citation>
    <scope>IDENTIFICATION</scope>
</reference>
<feature type="compositionally biased region" description="Basic and acidic residues" evidence="11">
    <location>
        <begin position="255"/>
        <end position="264"/>
    </location>
</feature>
<dbReference type="GO" id="GO:0003677">
    <property type="term" value="F:DNA binding"/>
    <property type="evidence" value="ECO:0007669"/>
    <property type="project" value="UniProtKB-KW"/>
</dbReference>
<feature type="domain" description="PHD-type" evidence="12">
    <location>
        <begin position="17"/>
        <end position="67"/>
    </location>
</feature>
<dbReference type="Pfam" id="PF12269">
    <property type="entry name" value="CpG_bind_C"/>
    <property type="match status" value="1"/>
</dbReference>
<dbReference type="PANTHER" id="PTHR46174">
    <property type="entry name" value="CXXC-TYPE ZINC FINGER PROTEIN 1"/>
    <property type="match status" value="1"/>
</dbReference>
<dbReference type="OMA" id="IRVGHKP"/>
<feature type="compositionally biased region" description="Basic and acidic residues" evidence="11">
    <location>
        <begin position="155"/>
        <end position="192"/>
    </location>
</feature>
<keyword evidence="6" id="KW-0238">DNA-binding</keyword>
<feature type="compositionally biased region" description="Low complexity" evidence="11">
    <location>
        <begin position="193"/>
        <end position="205"/>
    </location>
</feature>
<evidence type="ECO:0000256" key="8">
    <source>
        <dbReference type="ARBA" id="ARBA00023242"/>
    </source>
</evidence>
<feature type="compositionally biased region" description="Basic residues" evidence="11">
    <location>
        <begin position="144"/>
        <end position="154"/>
    </location>
</feature>
<accession>A0A7M7J0P4</accession>
<dbReference type="PROSITE" id="PS01359">
    <property type="entry name" value="ZF_PHD_1"/>
    <property type="match status" value="1"/>
</dbReference>
<feature type="compositionally biased region" description="Basic residues" evidence="11">
    <location>
        <begin position="230"/>
        <end position="240"/>
    </location>
</feature>
<keyword evidence="5" id="KW-0805">Transcription regulation</keyword>
<evidence type="ECO:0000256" key="5">
    <source>
        <dbReference type="ARBA" id="ARBA00023015"/>
    </source>
</evidence>
<evidence type="ECO:0000256" key="6">
    <source>
        <dbReference type="ARBA" id="ARBA00023125"/>
    </source>
</evidence>
<dbReference type="InterPro" id="IPR037869">
    <property type="entry name" value="Spp1/CFP1"/>
</dbReference>
<evidence type="ECO:0000313" key="15">
    <source>
        <dbReference type="Proteomes" id="UP000594260"/>
    </source>
</evidence>
<proteinExistence type="predicted"/>
<dbReference type="InterPro" id="IPR001965">
    <property type="entry name" value="Znf_PHD"/>
</dbReference>
<dbReference type="GO" id="GO:0045893">
    <property type="term" value="P:positive regulation of DNA-templated transcription"/>
    <property type="evidence" value="ECO:0007669"/>
    <property type="project" value="TreeGrafter"/>
</dbReference>
<feature type="compositionally biased region" description="Basic and acidic residues" evidence="11">
    <location>
        <begin position="591"/>
        <end position="601"/>
    </location>
</feature>
<dbReference type="PROSITE" id="PS51058">
    <property type="entry name" value="ZF_CXXC"/>
    <property type="match status" value="1"/>
</dbReference>
<dbReference type="KEGG" id="vde:111243657"/>
<dbReference type="Pfam" id="PF00628">
    <property type="entry name" value="PHD"/>
    <property type="match status" value="1"/>
</dbReference>
<evidence type="ECO:0000313" key="14">
    <source>
        <dbReference type="EnsemblMetazoa" id="XP_022645257"/>
    </source>
</evidence>
<dbReference type="OrthoDB" id="419183at2759"/>
<protein>
    <recommendedName>
        <fullName evidence="9">CXXC-type zinc finger protein 1</fullName>
    </recommendedName>
</protein>
<dbReference type="RefSeq" id="XP_022645257.1">
    <property type="nucleotide sequence ID" value="XM_022789522.1"/>
</dbReference>
<dbReference type="InterPro" id="IPR011011">
    <property type="entry name" value="Znf_FYVE_PHD"/>
</dbReference>
<keyword evidence="8" id="KW-0539">Nucleus</keyword>
<dbReference type="GO" id="GO:0008270">
    <property type="term" value="F:zinc ion binding"/>
    <property type="evidence" value="ECO:0007669"/>
    <property type="project" value="UniProtKB-KW"/>
</dbReference>
<dbReference type="SUPFAM" id="SSF57903">
    <property type="entry name" value="FYVE/PHD zinc finger"/>
    <property type="match status" value="1"/>
</dbReference>
<keyword evidence="2" id="KW-0479">Metal-binding</keyword>